<dbReference type="Proteomes" id="UP000050398">
    <property type="component" value="Unassembled WGS sequence"/>
</dbReference>
<dbReference type="NCBIfam" id="NF040842">
    <property type="entry name" value="elici_assc_perm"/>
    <property type="match status" value="1"/>
</dbReference>
<organism evidence="2 3">
    <name type="scientific">Rossellomorea vietnamensis</name>
    <dbReference type="NCBI Taxonomy" id="218284"/>
    <lineage>
        <taxon>Bacteria</taxon>
        <taxon>Bacillati</taxon>
        <taxon>Bacillota</taxon>
        <taxon>Bacilli</taxon>
        <taxon>Bacillales</taxon>
        <taxon>Bacillaceae</taxon>
        <taxon>Rossellomorea</taxon>
    </lineage>
</organism>
<feature type="transmembrane region" description="Helical" evidence="1">
    <location>
        <begin position="487"/>
        <end position="507"/>
    </location>
</feature>
<evidence type="ECO:0000313" key="3">
    <source>
        <dbReference type="Proteomes" id="UP000050398"/>
    </source>
</evidence>
<feature type="transmembrane region" description="Helical" evidence="1">
    <location>
        <begin position="144"/>
        <end position="170"/>
    </location>
</feature>
<feature type="transmembrane region" description="Helical" evidence="1">
    <location>
        <begin position="386"/>
        <end position="406"/>
    </location>
</feature>
<proteinExistence type="predicted"/>
<dbReference type="Pfam" id="PF13346">
    <property type="entry name" value="ABC2_membrane_5"/>
    <property type="match status" value="1"/>
</dbReference>
<evidence type="ECO:0000256" key="1">
    <source>
        <dbReference type="SAM" id="Phobius"/>
    </source>
</evidence>
<comment type="caution">
    <text evidence="2">The sequence shown here is derived from an EMBL/GenBank/DDBJ whole genome shotgun (WGS) entry which is preliminary data.</text>
</comment>
<feature type="transmembrane region" description="Helical" evidence="1">
    <location>
        <begin position="106"/>
        <end position="132"/>
    </location>
</feature>
<feature type="transmembrane region" description="Helical" evidence="1">
    <location>
        <begin position="332"/>
        <end position="359"/>
    </location>
</feature>
<dbReference type="PATRIC" id="fig|218284.4.peg.4122"/>
<keyword evidence="1" id="KW-0812">Transmembrane</keyword>
<dbReference type="AlphaFoldDB" id="A0A0P6W0S7"/>
<feature type="transmembrane region" description="Helical" evidence="1">
    <location>
        <begin position="62"/>
        <end position="85"/>
    </location>
</feature>
<name>A0A0P6W0S7_9BACI</name>
<feature type="transmembrane region" description="Helical" evidence="1">
    <location>
        <begin position="305"/>
        <end position="326"/>
    </location>
</feature>
<sequence>MIEMNFIKYLTFKYKLTRHKSNKSKRDVIAEWIGIFILCLSATAVLYFIVNALSEDIQSHMNTYIVGLFAFLCLISISSATKAFYKEYFLSPEREILLVAPIKNSQIILARFFIVAIEVLLINAAFLLPFTLANYFAGNLAIEIVWLTIPQIIAGSIFFSALAHVLYATAFLISKGKGLKTVAFSIMTLASVGVIGVIVYASNYKRYLLNQNEWVDKMFYLLLQYPEYLLENSIELKSLALSSMVILLQALGTIPLIYLLTDHCYKKGLLTISLRDLDESFYSNKASTFIHKYIRNHFIKKDLLYVLRTPKLFSVYVSPFLFTSVIEFKNHFASSGITLTILINVFTLFMTTVTLNILLSDDKDHQDLLFSIPFDYQQLYKMRSRIVHIISFLLSGSYLLIVMVLENVELQFIIYGIVQLFILTFLSSKVILSRIMKRNAKKYHGYKYNGEIVKPLFYYLFVWNIPLLIVFSILHEYLRRIIENQSLSIQAAIILILTIMIIIGMIVKSNKTTLKQEVNRLWQT</sequence>
<dbReference type="RefSeq" id="WP_060672753.1">
    <property type="nucleotide sequence ID" value="NZ_LIXZ01000008.1"/>
</dbReference>
<feature type="transmembrane region" description="Helical" evidence="1">
    <location>
        <begin position="412"/>
        <end position="435"/>
    </location>
</feature>
<dbReference type="EMBL" id="LIXZ01000008">
    <property type="protein sequence ID" value="KPL59260.1"/>
    <property type="molecule type" value="Genomic_DNA"/>
</dbReference>
<evidence type="ECO:0000313" key="2">
    <source>
        <dbReference type="EMBL" id="KPL59260.1"/>
    </source>
</evidence>
<accession>A0A0P6W0S7</accession>
<dbReference type="OrthoDB" id="2786542at2"/>
<keyword evidence="1" id="KW-0472">Membrane</keyword>
<feature type="transmembrane region" description="Helical" evidence="1">
    <location>
        <begin position="28"/>
        <end position="50"/>
    </location>
</feature>
<keyword evidence="1" id="KW-1133">Transmembrane helix</keyword>
<feature type="transmembrane region" description="Helical" evidence="1">
    <location>
        <begin position="182"/>
        <end position="201"/>
    </location>
</feature>
<gene>
    <name evidence="2" type="ORF">AM506_12090</name>
</gene>
<feature type="transmembrane region" description="Helical" evidence="1">
    <location>
        <begin position="239"/>
        <end position="260"/>
    </location>
</feature>
<reference evidence="2 3" key="1">
    <citation type="submission" date="2015-08" db="EMBL/GenBank/DDBJ databases">
        <title>Draft Genome Sequence of Bacillus vietnamensis UCD-SED5.</title>
        <authorList>
            <person name="Lee R.D."/>
            <person name="Jospin G."/>
            <person name="Lang J.M."/>
            <person name="Coil D.A."/>
            <person name="Eisen J.A."/>
        </authorList>
    </citation>
    <scope>NUCLEOTIDE SEQUENCE [LARGE SCALE GENOMIC DNA]</scope>
    <source>
        <strain evidence="2 3">UCD-SED5</strain>
    </source>
</reference>
<dbReference type="InterPro" id="IPR025699">
    <property type="entry name" value="ABC2_memb-like"/>
</dbReference>
<protein>
    <submittedName>
        <fullName evidence="2">Uncharacterized protein</fullName>
    </submittedName>
</protein>
<feature type="transmembrane region" description="Helical" evidence="1">
    <location>
        <begin position="456"/>
        <end position="475"/>
    </location>
</feature>